<evidence type="ECO:0000256" key="2">
    <source>
        <dbReference type="ARBA" id="ARBA00022664"/>
    </source>
</evidence>
<dbReference type="InterPro" id="IPR021983">
    <property type="entry name" value="PRP8_domainIV"/>
</dbReference>
<dbReference type="Gene3D" id="3.40.140.10">
    <property type="entry name" value="Cytidine Deaminase, domain 2"/>
    <property type="match status" value="1"/>
</dbReference>
<dbReference type="InParanoid" id="A0A7N2R4Q2"/>
<keyword evidence="5" id="KW-0508">mRNA splicing</keyword>
<keyword evidence="6" id="KW-0539">Nucleus</keyword>
<dbReference type="InterPro" id="IPR012337">
    <property type="entry name" value="RNaseH-like_sf"/>
</dbReference>
<dbReference type="Pfam" id="PF08084">
    <property type="entry name" value="PROCT"/>
    <property type="match status" value="1"/>
</dbReference>
<dbReference type="GO" id="GO:0071013">
    <property type="term" value="C:catalytic step 2 spliceosome"/>
    <property type="evidence" value="ECO:0007669"/>
    <property type="project" value="TreeGrafter"/>
</dbReference>
<comment type="subcellular location">
    <subcellularLocation>
        <location evidence="1">Nucleus</location>
    </subcellularLocation>
</comment>
<dbReference type="FunFam" id="3.40.140.10:FF:000002">
    <property type="entry name" value="Pre-mRNA-processing-splicing factor 8"/>
    <property type="match status" value="1"/>
</dbReference>
<dbReference type="InterPro" id="IPR037518">
    <property type="entry name" value="MPN"/>
</dbReference>
<reference evidence="10" key="2">
    <citation type="submission" date="2021-01" db="UniProtKB">
        <authorList>
            <consortium name="EnsemblPlants"/>
        </authorList>
    </citation>
    <scope>IDENTIFICATION</scope>
</reference>
<dbReference type="PROSITE" id="PS50249">
    <property type="entry name" value="MPN"/>
    <property type="match status" value="1"/>
</dbReference>
<dbReference type="GO" id="GO:0030623">
    <property type="term" value="F:U5 snRNA binding"/>
    <property type="evidence" value="ECO:0007669"/>
    <property type="project" value="InterPro"/>
</dbReference>
<protein>
    <recommendedName>
        <fullName evidence="9">MPN domain-containing protein</fullName>
    </recommendedName>
</protein>
<dbReference type="FunFam" id="3.30.43.40:FF:000001">
    <property type="entry name" value="Pre-mRNA-processing-splicing factor 8"/>
    <property type="match status" value="1"/>
</dbReference>
<dbReference type="Pfam" id="PF10596">
    <property type="entry name" value="U6-snRNA_bdg"/>
    <property type="match status" value="1"/>
</dbReference>
<name>A0A7N2R4Q2_QUELO</name>
<dbReference type="Gene3D" id="3.30.43.40">
    <property type="entry name" value="Pre-mRNA-processing-splicing factor 8, U5-snRNA-binding domain"/>
    <property type="match status" value="1"/>
</dbReference>
<reference evidence="10 11" key="1">
    <citation type="journal article" date="2016" name="G3 (Bethesda)">
        <title>First Draft Assembly and Annotation of the Genome of a California Endemic Oak Quercus lobata Nee (Fagaceae).</title>
        <authorList>
            <person name="Sork V.L."/>
            <person name="Fitz-Gibbon S.T."/>
            <person name="Puiu D."/>
            <person name="Crepeau M."/>
            <person name="Gugger P.F."/>
            <person name="Sherman R."/>
            <person name="Stevens K."/>
            <person name="Langley C.H."/>
            <person name="Pellegrini M."/>
            <person name="Salzberg S.L."/>
        </authorList>
    </citation>
    <scope>NUCLEOTIDE SEQUENCE [LARGE SCALE GENOMIC DNA]</scope>
    <source>
        <strain evidence="10 11">cv. SW786</strain>
    </source>
</reference>
<organism evidence="10 11">
    <name type="scientific">Quercus lobata</name>
    <name type="common">Valley oak</name>
    <dbReference type="NCBI Taxonomy" id="97700"/>
    <lineage>
        <taxon>Eukaryota</taxon>
        <taxon>Viridiplantae</taxon>
        <taxon>Streptophyta</taxon>
        <taxon>Embryophyta</taxon>
        <taxon>Tracheophyta</taxon>
        <taxon>Spermatophyta</taxon>
        <taxon>Magnoliopsida</taxon>
        <taxon>eudicotyledons</taxon>
        <taxon>Gunneridae</taxon>
        <taxon>Pentapetalae</taxon>
        <taxon>rosids</taxon>
        <taxon>fabids</taxon>
        <taxon>Fagales</taxon>
        <taxon>Fagaceae</taxon>
        <taxon>Quercus</taxon>
    </lineage>
</organism>
<dbReference type="GO" id="GO:0008237">
    <property type="term" value="F:metallopeptidase activity"/>
    <property type="evidence" value="ECO:0007669"/>
    <property type="project" value="InterPro"/>
</dbReference>
<dbReference type="InterPro" id="IPR043173">
    <property type="entry name" value="Prp8_domainIV_fingers"/>
</dbReference>
<dbReference type="Gene3D" id="3.30.420.230">
    <property type="match status" value="1"/>
</dbReference>
<dbReference type="Gene3D" id="3.90.1570.40">
    <property type="match status" value="1"/>
</dbReference>
<dbReference type="FunFam" id="3.30.420.230:FF:000003">
    <property type="entry name" value="Pre-mRNA-processing-splicing factor 8"/>
    <property type="match status" value="1"/>
</dbReference>
<dbReference type="FunCoup" id="A0A7N2R4Q2">
    <property type="interactions" value="4134"/>
</dbReference>
<evidence type="ECO:0000256" key="5">
    <source>
        <dbReference type="ARBA" id="ARBA00023187"/>
    </source>
</evidence>
<dbReference type="EMBL" id="LRBV02000005">
    <property type="status" value="NOT_ANNOTATED_CDS"/>
    <property type="molecule type" value="Genomic_DNA"/>
</dbReference>
<dbReference type="Pfam" id="PF08082">
    <property type="entry name" value="PRO8NT"/>
    <property type="match status" value="1"/>
</dbReference>
<dbReference type="InterPro" id="IPR042516">
    <property type="entry name" value="Prp8_U5-snRNA-bd_sf"/>
</dbReference>
<evidence type="ECO:0000259" key="9">
    <source>
        <dbReference type="PROSITE" id="PS50249"/>
    </source>
</evidence>
<feature type="region of interest" description="Disordered" evidence="8">
    <location>
        <begin position="1"/>
        <end position="28"/>
    </location>
</feature>
<dbReference type="InterPro" id="IPR012591">
    <property type="entry name" value="PRO8NT"/>
</dbReference>
<keyword evidence="3" id="KW-0747">Spliceosome</keyword>
<dbReference type="OMA" id="ANKWNTS"/>
<evidence type="ECO:0000256" key="1">
    <source>
        <dbReference type="ARBA" id="ARBA00004123"/>
    </source>
</evidence>
<dbReference type="InterPro" id="IPR043172">
    <property type="entry name" value="Prp8_domainIV_palm"/>
</dbReference>
<evidence type="ECO:0000256" key="6">
    <source>
        <dbReference type="ARBA" id="ARBA00023242"/>
    </source>
</evidence>
<keyword evidence="2" id="KW-0507">mRNA processing</keyword>
<dbReference type="Pfam" id="PF08083">
    <property type="entry name" value="PROCN"/>
    <property type="match status" value="1"/>
</dbReference>
<dbReference type="Pfam" id="PF10598">
    <property type="entry name" value="RRM_4"/>
    <property type="match status" value="1"/>
</dbReference>
<dbReference type="GO" id="GO:0030620">
    <property type="term" value="F:U2 snRNA binding"/>
    <property type="evidence" value="ECO:0007669"/>
    <property type="project" value="TreeGrafter"/>
</dbReference>
<dbReference type="InterPro" id="IPR012984">
    <property type="entry name" value="PROCT"/>
</dbReference>
<evidence type="ECO:0000313" key="11">
    <source>
        <dbReference type="Proteomes" id="UP000594261"/>
    </source>
</evidence>
<dbReference type="Gene3D" id="1.20.80.40">
    <property type="match status" value="1"/>
</dbReference>
<dbReference type="Pfam" id="PF01398">
    <property type="entry name" value="JAB"/>
    <property type="match status" value="1"/>
</dbReference>
<dbReference type="InterPro" id="IPR019580">
    <property type="entry name" value="Prp8_U6-snRNA-bd"/>
</dbReference>
<dbReference type="FunFam" id="1.20.80.40:FF:000001">
    <property type="entry name" value="Pre-mRNA-processing-splicing factor 8"/>
    <property type="match status" value="1"/>
</dbReference>
<accession>A0A7N2R4Q2</accession>
<dbReference type="GO" id="GO:0005682">
    <property type="term" value="C:U5 snRNP"/>
    <property type="evidence" value="ECO:0007669"/>
    <property type="project" value="TreeGrafter"/>
</dbReference>
<dbReference type="Gramene" id="QL05p031390:mrna">
    <property type="protein sequence ID" value="QL05p031390:mrna"/>
    <property type="gene ID" value="QL05p031390"/>
</dbReference>
<keyword evidence="4" id="KW-0694">RNA-binding</keyword>
<dbReference type="InterPro" id="IPR019582">
    <property type="entry name" value="RRM_spliceosomal_PrP8"/>
</dbReference>
<dbReference type="SMART" id="SM00232">
    <property type="entry name" value="JAB_MPN"/>
    <property type="match status" value="1"/>
</dbReference>
<keyword evidence="7" id="KW-0687">Ribonucleoprotein</keyword>
<dbReference type="InterPro" id="IPR019581">
    <property type="entry name" value="Prp8_U5-snRNA-bd"/>
</dbReference>
<dbReference type="GO" id="GO:0000244">
    <property type="term" value="P:spliceosomal tri-snRNP complex assembly"/>
    <property type="evidence" value="ECO:0007669"/>
    <property type="project" value="TreeGrafter"/>
</dbReference>
<proteinExistence type="predicted"/>
<dbReference type="InterPro" id="IPR012592">
    <property type="entry name" value="PROCN"/>
</dbReference>
<dbReference type="PANTHER" id="PTHR11140">
    <property type="entry name" value="PRE-MRNA SPLICING FACTOR PRP8"/>
    <property type="match status" value="1"/>
</dbReference>
<dbReference type="GO" id="GO:0017070">
    <property type="term" value="F:U6 snRNA binding"/>
    <property type="evidence" value="ECO:0007669"/>
    <property type="project" value="InterPro"/>
</dbReference>
<dbReference type="Proteomes" id="UP000594261">
    <property type="component" value="Chromosome 5"/>
</dbReference>
<dbReference type="Pfam" id="PF12134">
    <property type="entry name" value="PRP8_domainIV"/>
    <property type="match status" value="1"/>
</dbReference>
<evidence type="ECO:0000256" key="3">
    <source>
        <dbReference type="ARBA" id="ARBA00022728"/>
    </source>
</evidence>
<keyword evidence="11" id="KW-1185">Reference proteome</keyword>
<evidence type="ECO:0000256" key="4">
    <source>
        <dbReference type="ARBA" id="ARBA00022884"/>
    </source>
</evidence>
<sequence>MWNSGQIAPPGTTGSSIPPPPAAQPSYTVLPSPAEAEARLEEKARKWQQLNSKRYSDKRKFGFVETQKEDMPPEHVRKIIRDHGDMSSKKYRHDKRVYLGALKFIPHAVYKLLENMPMPWEQVRDVKVLYHISGAITFVNEIPWVVEPIYLAQWGTMWIMMRREKRDRRHFKRMRFPPFDDEEPPLDYADNLLDVDPLEPIQLELDEEEDSAVYTWFYDHKPLVKTKLINGPSYRKWHLSLPIMATLHRLAGQLLSDLIDRNYFYLFDMESFFTAKALNMCIPAGGDILVANVPQRQQKAIVDKGCDGWAREGGGPKFEPLYRDMEKGDEDWNEFNDINKLIIRSPLRTEYRIAFPHLYNNRPRKVKLCVYHTPMIMYIKTEDPDLPAFYYDPLIHPITSINKDRHEKKIRDDEDDDDFFLPEGVEPLLRDTQLYTDTTAAGISLLFAPRPFNMRSGRMRRAEDIPLVSEWYKEHCPPSYPVKVRVSYQKLLKCFVLNELHHRPPKAQKKKHLFRSLQATKFFQTTELDWAEAGLQVCKQGYNMLNLLIHRKNLNYLHLDYNFNLKPVKTLTTKERKKSRFGNAFHLCREILRLTKLVVDANIQFRLGNVDAFQLADGLQYTFSHVGQLTGMYRYKYRLMRQIRMCKDLKHLIYYRFNTGPVGKGPGCGFWAPMWRVWLFFLRGIVPLLERWLGNLLARQFEGRHSKGVAKTVTKQRVESHFDLELRAAVMHDVLDAMPEGIKQNKARTILQHLSEAWRCWKANIPWKVPGLPVPIENMILRYVKSKADWWTNVAHYNRERIKRGATVDKTVCRKNLGRLTRLWLKAEQERQHNYLKDGPYVTPEEAVAIYTTTVHWLESRKFSPIPFPPLSYKHDTKLLILALERLKESYSVAVRLNQLQREELGLIEQAYDNPHEALSRIKRHLLTQRAFKEVGIEFMDLYSYLIPVYEIEPLEKITDAYLDQYLWYEGDKRHLFPNWIKPADSEPPPLLVYKWCQGINNLQGVWDTSDGQCVVMLQTKFEKFFEKIDLTMLNRLLRLVLDHNIADYVTAKNNVVLSYKDMSHTNSYGLIRGLQFASFVVQYYGLVLDLLLLGLTRASEIAGPPQMPNEFITYWDTKVETRHPIRLYSRYIDRVHILFRFTHEEARDLIQRYLTEHPDPNNENMVGYNNKKCWPRDARMRLMKHDVNLGRSVFWDMKNRLPRSITTLEWENSFVSVYSKDNPNLLFSMCGFEVRILPKIRMTQEAFSNTRDGVWNLQNEQTKERTAVAFLRVDDEHMKVFENRVRQILMSSGSTTFTKIVNKWNTALIGLMTYFREATVHTQELLDLLVKCENKIQTRIKIGLNSKMPSRFPPVIFYTPKEIGGLGMLSMGHILIPQSDLRYSQQTDVGVTHFRSGMSHEEDQLIPNLYRYIQPWESEFIDSQRVWAEYALKRQEAQAQNRRLTLEDLEDSWDRGIPRINTLFQKDRHTLAYDKGWRVRTDFKQYQVLKQNPFWWTHQRHDGKLWNLNNYRTDVIQALGGVEGILEHTLFKGTYFPTWEGLFWEKASGFEESMKYKKLTNAQRSGLNQIPNRRFTLWWSPTINRANVYVGFQVQLDLTGIFMHGKIPTLKISLIQIFRAHLWQKIHESVVMDLCQVLDQELDALEIETVQKETIHPRKSYKMNSSCADILLFAAHRWPMSKPSLVAEPKDVFDQKASNKYWIDVQLRWGDYDSHDIERYTRAKFMDYTTDNMSIYPSPTGVMIGIDLAYNLHSAFGNWFPGSKPLLQQAMNKIMKSNPALYVLRERIRKGLQLYSSEPTEPYLSSQNYGEIFSNQIIWFVDDTNVYRVTIHKTFEGNLTTKPINGAIFIFNPRTGQLFLKVIHTSVWAGQKRLGQLAKWKTAEEVAALVRSLPVEEQPKQIIVTRKGMLDPLEVHLLDFPNIVIKGSELQLPFQACLKIEKFGDLILKATEPQMVLFNIYDDWLKSISSYTAFSRLILILRALHVNNEKAKMLLKPDKTIITEPHHIWPSLTDDQWMKVEVALRDLILSDYAKKNNVNTSALTQSEIRDIILGAEITPPSQQRQQIAEIEKQAKEASQLTAVTTKTTNVHGDELIVTTTSPYEQAAFGSKTDWRVRAISATNLYLRVNHIYVNSEDIKETGYTYIMPKNILKKFICMADLRTQIAGYLYGISPPDNPQVKEIRCIAMPPQWGTHQQVNLPSALPEHDFLNDLEPLGWMHTQPNELPQLSPQDLTSHAKILENNKQWDGEKCIILTCSFTPGSCSLTAYKLTPSGYEWGRVNKDTGSNPHGYLPTHYEKVQMLLSDRFLGFYMMPDNGPWNYNFMGVKHAPSMKYGVKLGTPREYYHEDHRPTHFLEFSNLEEGETFAEGDREDTFT</sequence>
<dbReference type="GO" id="GO:0097157">
    <property type="term" value="F:pre-mRNA intronic binding"/>
    <property type="evidence" value="ECO:0007669"/>
    <property type="project" value="TreeGrafter"/>
</dbReference>
<feature type="domain" description="MPN" evidence="9">
    <location>
        <begin position="2145"/>
        <end position="2276"/>
    </location>
</feature>
<dbReference type="CDD" id="cd08056">
    <property type="entry name" value="MPN_PRP8"/>
    <property type="match status" value="1"/>
</dbReference>
<dbReference type="GO" id="GO:0030619">
    <property type="term" value="F:U1 snRNA binding"/>
    <property type="evidence" value="ECO:0007669"/>
    <property type="project" value="TreeGrafter"/>
</dbReference>
<evidence type="ECO:0000256" key="7">
    <source>
        <dbReference type="ARBA" id="ARBA00023274"/>
    </source>
</evidence>
<dbReference type="InterPro" id="IPR027652">
    <property type="entry name" value="PRP8"/>
</dbReference>
<dbReference type="PANTHER" id="PTHR11140:SF0">
    <property type="entry name" value="PRE-MRNA-PROCESSING-SPLICING FACTOR 8"/>
    <property type="match status" value="1"/>
</dbReference>
<evidence type="ECO:0000313" key="10">
    <source>
        <dbReference type="EnsemblPlants" id="QL05p031390:mrna"/>
    </source>
</evidence>
<dbReference type="InterPro" id="IPR000555">
    <property type="entry name" value="JAMM/MPN+_dom"/>
</dbReference>
<dbReference type="FunFam" id="3.90.1570.40:FF:000001">
    <property type="entry name" value="Pre-mRNA-processing-splicing factor 8"/>
    <property type="match status" value="1"/>
</dbReference>
<dbReference type="CDD" id="cd13838">
    <property type="entry name" value="RNase_H_like_Prp8_IV"/>
    <property type="match status" value="1"/>
</dbReference>
<evidence type="ECO:0000256" key="8">
    <source>
        <dbReference type="SAM" id="MobiDB-lite"/>
    </source>
</evidence>
<dbReference type="Pfam" id="PF10597">
    <property type="entry name" value="U5_2-snRNA_bdg"/>
    <property type="match status" value="1"/>
</dbReference>
<dbReference type="EnsemblPlants" id="QL05p031390:mrna">
    <property type="protein sequence ID" value="QL05p031390:mrna"/>
    <property type="gene ID" value="QL05p031390"/>
</dbReference>
<dbReference type="SUPFAM" id="SSF53098">
    <property type="entry name" value="Ribonuclease H-like"/>
    <property type="match status" value="2"/>
</dbReference>